<sequence>MIWGCPALQAGRAVSQLAIRSALRKISLRSFCSVCGFAALLPIPQPAALRACPIQNWPFTKKWLAVNYD</sequence>
<accession>H6LAJ7</accession>
<dbReference type="EMBL" id="CP002831">
    <property type="protein sequence ID" value="AFC25590.1"/>
    <property type="molecule type" value="Genomic_DNA"/>
</dbReference>
<keyword evidence="2" id="KW-1185">Reference proteome</keyword>
<evidence type="ECO:0000313" key="2">
    <source>
        <dbReference type="Proteomes" id="UP000007519"/>
    </source>
</evidence>
<dbReference type="HOGENOM" id="CLU_199826_1_0_10"/>
<dbReference type="Proteomes" id="UP000007519">
    <property type="component" value="Chromosome"/>
</dbReference>
<protein>
    <submittedName>
        <fullName evidence="1">Uncharacterized protein</fullName>
    </submittedName>
</protein>
<reference evidence="1" key="2">
    <citation type="journal article" date="2012" name="Stand. Genomic Sci.">
        <title>Complete genome sequencing and analysis of Saprospira grandis str. Lewin, a predatory marine bacterium.</title>
        <authorList>
            <person name="Saw J.H."/>
            <person name="Yuryev A."/>
            <person name="Kanbe M."/>
            <person name="Hou S."/>
            <person name="Young A.G."/>
            <person name="Aizawa S."/>
            <person name="Alam M."/>
        </authorList>
    </citation>
    <scope>NUCLEOTIDE SEQUENCE [LARGE SCALE GENOMIC DNA]</scope>
    <source>
        <strain evidence="1">Lewin</strain>
    </source>
</reference>
<dbReference type="STRING" id="984262.SGRA_2862"/>
<name>H6LAJ7_SAPGL</name>
<dbReference type="AlphaFoldDB" id="H6LAJ7"/>
<evidence type="ECO:0000313" key="1">
    <source>
        <dbReference type="EMBL" id="AFC25590.1"/>
    </source>
</evidence>
<proteinExistence type="predicted"/>
<dbReference type="KEGG" id="sgn:SGRA_2862"/>
<reference evidence="1" key="1">
    <citation type="submission" date="2011-06" db="EMBL/GenBank/DDBJ databases">
        <authorList>
            <person name="Saw J.H.W."/>
            <person name="Kanbe M."/>
            <person name="Aizawa S.-I."/>
            <person name="Saito J.A."/>
            <person name="Young A."/>
            <person name="Hou S."/>
            <person name="Alam M."/>
        </authorList>
    </citation>
    <scope>NUCLEOTIDE SEQUENCE</scope>
    <source>
        <strain evidence="1">Lewin</strain>
    </source>
</reference>
<gene>
    <name evidence="1" type="ordered locus">SGRA_2862</name>
</gene>
<organism evidence="1 2">
    <name type="scientific">Saprospira grandis (strain Lewin)</name>
    <dbReference type="NCBI Taxonomy" id="984262"/>
    <lineage>
        <taxon>Bacteria</taxon>
        <taxon>Pseudomonadati</taxon>
        <taxon>Bacteroidota</taxon>
        <taxon>Saprospiria</taxon>
        <taxon>Saprospirales</taxon>
        <taxon>Saprospiraceae</taxon>
        <taxon>Saprospira</taxon>
    </lineage>
</organism>